<proteinExistence type="predicted"/>
<feature type="chain" id="PRO_5038926636" description="DUF4352 domain-containing protein" evidence="1">
    <location>
        <begin position="24"/>
        <end position="183"/>
    </location>
</feature>
<dbReference type="EMBL" id="QZFV01000068">
    <property type="protein sequence ID" value="RJQ87413.1"/>
    <property type="molecule type" value="Genomic_DNA"/>
</dbReference>
<protein>
    <recommendedName>
        <fullName evidence="4">DUF4352 domain-containing protein</fullName>
    </recommendedName>
</protein>
<evidence type="ECO:0000313" key="3">
    <source>
        <dbReference type="Proteomes" id="UP000285112"/>
    </source>
</evidence>
<sequence>MAPPRTLKLLLSACLLCLATACGVDIRQSTAAFGTDSGGSAGAPAKPATAPAAGELQFGAEHRFTSGITVSVSAPVSFQPSAAAYPRSPRAASFAVEVRNDGSDTYRLSGLAITAAIGGQQAKQVVDATQGLGGVTDASKDLLPGRSAQFTIAFAVPAQAARLELWLRPSAGEPAVVSYGGTA</sequence>
<dbReference type="AlphaFoldDB" id="A0A419I6W9"/>
<evidence type="ECO:0000313" key="2">
    <source>
        <dbReference type="EMBL" id="RJQ87413.1"/>
    </source>
</evidence>
<gene>
    <name evidence="2" type="ORF">D5S19_09220</name>
</gene>
<dbReference type="PROSITE" id="PS51257">
    <property type="entry name" value="PROKAR_LIPOPROTEIN"/>
    <property type="match status" value="1"/>
</dbReference>
<keyword evidence="1" id="KW-0732">Signal</keyword>
<feature type="signal peptide" evidence="1">
    <location>
        <begin position="1"/>
        <end position="23"/>
    </location>
</feature>
<evidence type="ECO:0008006" key="4">
    <source>
        <dbReference type="Google" id="ProtNLM"/>
    </source>
</evidence>
<organism evidence="2 3">
    <name type="scientific">Amycolatopsis panacis</name>
    <dbReference type="NCBI Taxonomy" id="2340917"/>
    <lineage>
        <taxon>Bacteria</taxon>
        <taxon>Bacillati</taxon>
        <taxon>Actinomycetota</taxon>
        <taxon>Actinomycetes</taxon>
        <taxon>Pseudonocardiales</taxon>
        <taxon>Pseudonocardiaceae</taxon>
        <taxon>Amycolatopsis</taxon>
    </lineage>
</organism>
<comment type="caution">
    <text evidence="2">The sequence shown here is derived from an EMBL/GenBank/DDBJ whole genome shotgun (WGS) entry which is preliminary data.</text>
</comment>
<evidence type="ECO:0000256" key="1">
    <source>
        <dbReference type="SAM" id="SignalP"/>
    </source>
</evidence>
<keyword evidence="3" id="KW-1185">Reference proteome</keyword>
<dbReference type="Proteomes" id="UP000285112">
    <property type="component" value="Unassembled WGS sequence"/>
</dbReference>
<dbReference type="RefSeq" id="WP_120022940.1">
    <property type="nucleotide sequence ID" value="NZ_QZFV01000068.1"/>
</dbReference>
<name>A0A419I6W9_9PSEU</name>
<dbReference type="OrthoDB" id="3686846at2"/>
<reference evidence="2 3" key="1">
    <citation type="submission" date="2018-09" db="EMBL/GenBank/DDBJ databases">
        <title>YIM PH 21725 draft genome.</title>
        <authorList>
            <person name="Miao C."/>
        </authorList>
    </citation>
    <scope>NUCLEOTIDE SEQUENCE [LARGE SCALE GENOMIC DNA]</scope>
    <source>
        <strain evidence="3">YIM PH21725</strain>
    </source>
</reference>
<accession>A0A419I6W9</accession>